<gene>
    <name evidence="2" type="ORF">GCM10025770_16360</name>
</gene>
<evidence type="ECO:0000313" key="3">
    <source>
        <dbReference type="Proteomes" id="UP001500547"/>
    </source>
</evidence>
<sequence length="158" mass="17760">MKWLRYAPLRYVITAVTVFLVVDWLRLPAELAAAPAETATYAVSYQPDRNDRVVLERDNARSLYFSCRKLPALCKAAQVARLPDVQLDIVEPSVWQGRWVRQASVAGRVIVAAANQEILFSESRTIQIWLSVFFVVFSALLWGVSILSPSASPHEEQA</sequence>
<evidence type="ECO:0000313" key="2">
    <source>
        <dbReference type="EMBL" id="GAA5163711.1"/>
    </source>
</evidence>
<dbReference type="EMBL" id="BAABLD010000008">
    <property type="protein sequence ID" value="GAA5163711.1"/>
    <property type="molecule type" value="Genomic_DNA"/>
</dbReference>
<keyword evidence="1" id="KW-0812">Transmembrane</keyword>
<protein>
    <submittedName>
        <fullName evidence="2">Uncharacterized protein</fullName>
    </submittedName>
</protein>
<proteinExistence type="predicted"/>
<dbReference type="Proteomes" id="UP001500547">
    <property type="component" value="Unassembled WGS sequence"/>
</dbReference>
<feature type="transmembrane region" description="Helical" evidence="1">
    <location>
        <begin position="128"/>
        <end position="148"/>
    </location>
</feature>
<accession>A0ABP9QL45</accession>
<keyword evidence="1" id="KW-0472">Membrane</keyword>
<keyword evidence="3" id="KW-1185">Reference proteome</keyword>
<reference evidence="3" key="1">
    <citation type="journal article" date="2019" name="Int. J. Syst. Evol. Microbiol.">
        <title>The Global Catalogue of Microorganisms (GCM) 10K type strain sequencing project: providing services to taxonomists for standard genome sequencing and annotation.</title>
        <authorList>
            <consortium name="The Broad Institute Genomics Platform"/>
            <consortium name="The Broad Institute Genome Sequencing Center for Infectious Disease"/>
            <person name="Wu L."/>
            <person name="Ma J."/>
        </authorList>
    </citation>
    <scope>NUCLEOTIDE SEQUENCE [LARGE SCALE GENOMIC DNA]</scope>
    <source>
        <strain evidence="3">JCM 18715</strain>
    </source>
</reference>
<organism evidence="2 3">
    <name type="scientific">Viridibacterium curvum</name>
    <dbReference type="NCBI Taxonomy" id="1101404"/>
    <lineage>
        <taxon>Bacteria</taxon>
        <taxon>Pseudomonadati</taxon>
        <taxon>Pseudomonadota</taxon>
        <taxon>Betaproteobacteria</taxon>
        <taxon>Rhodocyclales</taxon>
        <taxon>Rhodocyclaceae</taxon>
        <taxon>Viridibacterium</taxon>
    </lineage>
</organism>
<dbReference type="RefSeq" id="WP_345532409.1">
    <property type="nucleotide sequence ID" value="NZ_BAABLD010000008.1"/>
</dbReference>
<name>A0ABP9QL45_9RHOO</name>
<keyword evidence="1" id="KW-1133">Transmembrane helix</keyword>
<comment type="caution">
    <text evidence="2">The sequence shown here is derived from an EMBL/GenBank/DDBJ whole genome shotgun (WGS) entry which is preliminary data.</text>
</comment>
<evidence type="ECO:0000256" key="1">
    <source>
        <dbReference type="SAM" id="Phobius"/>
    </source>
</evidence>